<accession>A0A1I7M5E7</accession>
<evidence type="ECO:0000313" key="3">
    <source>
        <dbReference type="Proteomes" id="UP000199391"/>
    </source>
</evidence>
<dbReference type="OrthoDB" id="8905372at2"/>
<organism evidence="2 3">
    <name type="scientific">Pseudoduganella namucuonensis</name>
    <dbReference type="NCBI Taxonomy" id="1035707"/>
    <lineage>
        <taxon>Bacteria</taxon>
        <taxon>Pseudomonadati</taxon>
        <taxon>Pseudomonadota</taxon>
        <taxon>Betaproteobacteria</taxon>
        <taxon>Burkholderiales</taxon>
        <taxon>Oxalobacteraceae</taxon>
        <taxon>Telluria group</taxon>
        <taxon>Pseudoduganella</taxon>
    </lineage>
</organism>
<dbReference type="EMBL" id="FPBO01000060">
    <property type="protein sequence ID" value="SFV17162.1"/>
    <property type="molecule type" value="Genomic_DNA"/>
</dbReference>
<feature type="region of interest" description="Disordered" evidence="1">
    <location>
        <begin position="207"/>
        <end position="227"/>
    </location>
</feature>
<proteinExistence type="predicted"/>
<reference evidence="3" key="1">
    <citation type="submission" date="2016-10" db="EMBL/GenBank/DDBJ databases">
        <authorList>
            <person name="Varghese N."/>
            <person name="Submissions S."/>
        </authorList>
    </citation>
    <scope>NUCLEOTIDE SEQUENCE [LARGE SCALE GENOMIC DNA]</scope>
    <source>
        <strain evidence="3">CGMCC 1.11014</strain>
    </source>
</reference>
<protein>
    <submittedName>
        <fullName evidence="2">Uncharacterized protein</fullName>
    </submittedName>
</protein>
<evidence type="ECO:0000313" key="2">
    <source>
        <dbReference type="EMBL" id="SFV17162.1"/>
    </source>
</evidence>
<evidence type="ECO:0000256" key="1">
    <source>
        <dbReference type="SAM" id="MobiDB-lite"/>
    </source>
</evidence>
<gene>
    <name evidence="2" type="ORF">SAMN05216552_106014</name>
</gene>
<sequence length="249" mass="28872">MDVRAYKCWFEYLKRSERYKECCSQGGAGEMAGLYADFGDVHAPGLLWEDWWMTHEELFSGIEPLFVLNEIQTNAEFNYLWEEGQDDLLALVINLHAPKETILTAVADTVAKLQLQLRRRENEQILAANPQAKVTERFGRPKFDPSFYHRYGLTPVPSRTDLDVLERMLEVYDFCLKDGRKPPSSKLEWFEIAEYLGIMVEQTARTKKDAGAMSAEEERTERAEKTKRYFRDAQNVIKSVEKGSFPKHS</sequence>
<name>A0A1I7M5E7_9BURK</name>
<dbReference type="Proteomes" id="UP000199391">
    <property type="component" value="Unassembled WGS sequence"/>
</dbReference>
<dbReference type="RefSeq" id="WP_143133466.1">
    <property type="nucleotide sequence ID" value="NZ_FPBO01000060.1"/>
</dbReference>
<dbReference type="AlphaFoldDB" id="A0A1I7M5E7"/>
<keyword evidence="3" id="KW-1185">Reference proteome</keyword>